<evidence type="ECO:0000259" key="3">
    <source>
        <dbReference type="PROSITE" id="PS51782"/>
    </source>
</evidence>
<dbReference type="OrthoDB" id="2149800at2"/>
<proteinExistence type="predicted"/>
<dbReference type="InterPro" id="IPR018392">
    <property type="entry name" value="LysM"/>
</dbReference>
<dbReference type="InterPro" id="IPR036779">
    <property type="entry name" value="LysM_dom_sf"/>
</dbReference>
<feature type="domain" description="LysM" evidence="3">
    <location>
        <begin position="25"/>
        <end position="68"/>
    </location>
</feature>
<feature type="domain" description="LysM" evidence="3">
    <location>
        <begin position="88"/>
        <end position="131"/>
    </location>
</feature>
<feature type="region of interest" description="Disordered" evidence="1">
    <location>
        <begin position="348"/>
        <end position="377"/>
    </location>
</feature>
<feature type="domain" description="LysM" evidence="3">
    <location>
        <begin position="200"/>
        <end position="243"/>
    </location>
</feature>
<reference evidence="4 5" key="1">
    <citation type="submission" date="2018-07" db="EMBL/GenBank/DDBJ databases">
        <title>Genomic Encyclopedia of Type Strains, Phase III (KMG-III): the genomes of soil and plant-associated and newly described type strains.</title>
        <authorList>
            <person name="Whitman W."/>
        </authorList>
    </citation>
    <scope>NUCLEOTIDE SEQUENCE [LARGE SCALE GENOMIC DNA]</scope>
    <source>
        <strain evidence="4 5">CECT 7958</strain>
    </source>
</reference>
<dbReference type="Proteomes" id="UP000253436">
    <property type="component" value="Unassembled WGS sequence"/>
</dbReference>
<evidence type="ECO:0000313" key="5">
    <source>
        <dbReference type="Proteomes" id="UP000253436"/>
    </source>
</evidence>
<dbReference type="RefSeq" id="WP_114310160.1">
    <property type="nucleotide sequence ID" value="NZ_QPJO01000003.1"/>
</dbReference>
<evidence type="ECO:0000256" key="2">
    <source>
        <dbReference type="SAM" id="SignalP"/>
    </source>
</evidence>
<evidence type="ECO:0000313" key="4">
    <source>
        <dbReference type="EMBL" id="RCW91665.1"/>
    </source>
</evidence>
<sequence length="739" mass="82747">MKRFLPLVLTLALSSNLMLAQESYIEHKVEKDETIYKISRHYGVSVNSILALNPGSKDNIYVGSTLRIPNSEQTTTTTTPIITQEKVLNYKVQHGNTKFSLARQFGISINYLEQQNPHIKPMLQAGHIINIDKSIPEQIPPLKPGEHRVAKDETLWRIAYNHGISLAQLKAANTHQLTEHLEIGQILTIPEKDAKFSIPGQYVVKHGDTKYSLAKRFNFSIAELENKNPHIVPTLMAGQTLNVDINHTVTTKVKNNNNNTLKPTKVSEAVVATEQPTTVTANKQETTSAPKDSLYKNYVIEPKQTLYGLSQMAGMTIEEFTELNPKLKTSFTVGDIIKMPLKSSGVSTTTSALSTAPKNQNTTPVAVSSPTKISLPSTAKGTSNNKALIDNLVTDSSNGIYFYTPFSKDELSALDQRQKMLEKNKDYQKYVDFFQGAQIAIDSAKALNLDIEISLLKKNSAKRDINIESTHQKNALLVPFLESDNYFTSITSNQELSLIGIQSNLGLNPNIKTYESVPSSLIQKTKTLNYLAQQNAKVIVVSDLNEATNKDLILKIIPDATFLKADSTGFFNAKTLEKALDKKQLNYIIFDSKKTIVLLNTTTILLGQLSDHDIELVMIESDLLSNLNEVSEMRYRILKLIYPTSFSAENETAVKEFEKRYLNTFDTKPTEQAILGFDVTLDVLLRIAQNTSFENTIKTINSTQPHQKFNYQKLKEGFYSNTEIYLMQYNSDKGVNIID</sequence>
<keyword evidence="2" id="KW-0732">Signal</keyword>
<protein>
    <submittedName>
        <fullName evidence="4">LysM domain-containing protein</fullName>
    </submittedName>
</protein>
<name>A0A368ZGG3_9FLAO</name>
<accession>A0A368ZGG3</accession>
<comment type="caution">
    <text evidence="4">The sequence shown here is derived from an EMBL/GenBank/DDBJ whole genome shotgun (WGS) entry which is preliminary data.</text>
</comment>
<dbReference type="PANTHER" id="PTHR33734">
    <property type="entry name" value="LYSM DOMAIN-CONTAINING GPI-ANCHORED PROTEIN 2"/>
    <property type="match status" value="1"/>
</dbReference>
<dbReference type="SMART" id="SM00257">
    <property type="entry name" value="LysM"/>
    <property type="match status" value="5"/>
</dbReference>
<dbReference type="CDD" id="cd00118">
    <property type="entry name" value="LysM"/>
    <property type="match status" value="3"/>
</dbReference>
<feature type="chain" id="PRO_5016670155" evidence="2">
    <location>
        <begin position="21"/>
        <end position="739"/>
    </location>
</feature>
<gene>
    <name evidence="4" type="ORF">DFQ08_103501</name>
</gene>
<feature type="signal peptide" evidence="2">
    <location>
        <begin position="1"/>
        <end position="20"/>
    </location>
</feature>
<dbReference type="AlphaFoldDB" id="A0A368ZGG3"/>
<organism evidence="4 5">
    <name type="scientific">Winogradskyella arenosi</name>
    <dbReference type="NCBI Taxonomy" id="533325"/>
    <lineage>
        <taxon>Bacteria</taxon>
        <taxon>Pseudomonadati</taxon>
        <taxon>Bacteroidota</taxon>
        <taxon>Flavobacteriia</taxon>
        <taxon>Flavobacteriales</taxon>
        <taxon>Flavobacteriaceae</taxon>
        <taxon>Winogradskyella</taxon>
    </lineage>
</organism>
<dbReference type="EMBL" id="QPJO01000003">
    <property type="protein sequence ID" value="RCW91665.1"/>
    <property type="molecule type" value="Genomic_DNA"/>
</dbReference>
<dbReference type="Gene3D" id="3.10.350.10">
    <property type="entry name" value="LysM domain"/>
    <property type="match status" value="5"/>
</dbReference>
<evidence type="ECO:0000256" key="1">
    <source>
        <dbReference type="SAM" id="MobiDB-lite"/>
    </source>
</evidence>
<dbReference type="PANTHER" id="PTHR33734:SF22">
    <property type="entry name" value="MEMBRANE-BOUND LYTIC MUREIN TRANSGLYCOSYLASE D"/>
    <property type="match status" value="1"/>
</dbReference>
<dbReference type="Pfam" id="PF01476">
    <property type="entry name" value="LysM"/>
    <property type="match status" value="5"/>
</dbReference>
<feature type="domain" description="LysM" evidence="3">
    <location>
        <begin position="145"/>
        <end position="189"/>
    </location>
</feature>
<dbReference type="PROSITE" id="PS51782">
    <property type="entry name" value="LYSM"/>
    <property type="match status" value="4"/>
</dbReference>
<keyword evidence="5" id="KW-1185">Reference proteome</keyword>
<dbReference type="SUPFAM" id="SSF54106">
    <property type="entry name" value="LysM domain"/>
    <property type="match status" value="4"/>
</dbReference>